<accession>A0A7W7KRG3</accession>
<dbReference type="Proteomes" id="UP000566995">
    <property type="component" value="Unassembled WGS sequence"/>
</dbReference>
<proteinExistence type="predicted"/>
<dbReference type="Pfam" id="PF07874">
    <property type="entry name" value="DUF1660"/>
    <property type="match status" value="1"/>
</dbReference>
<organism evidence="1 2">
    <name type="scientific">Pseudomonas nitroreducens</name>
    <dbReference type="NCBI Taxonomy" id="46680"/>
    <lineage>
        <taxon>Bacteria</taxon>
        <taxon>Pseudomonadati</taxon>
        <taxon>Pseudomonadota</taxon>
        <taxon>Gammaproteobacteria</taxon>
        <taxon>Pseudomonadales</taxon>
        <taxon>Pseudomonadaceae</taxon>
        <taxon>Pseudomonas</taxon>
    </lineage>
</organism>
<gene>
    <name evidence="1" type="ORF">HNP46_006511</name>
</gene>
<sequence>MKVLCKVNLHRWEMKKDWNAKARECIRCQRFQVEKTVGTGWLTLSPGTVAFLTRR</sequence>
<dbReference type="AlphaFoldDB" id="A0A7W7KRG3"/>
<dbReference type="InterPro" id="IPR012455">
    <property type="entry name" value="DUF1660"/>
</dbReference>
<reference evidence="1 2" key="1">
    <citation type="submission" date="2020-08" db="EMBL/GenBank/DDBJ databases">
        <title>Functional genomics of gut bacteria from endangered species of beetles.</title>
        <authorList>
            <person name="Carlos-Shanley C."/>
        </authorList>
    </citation>
    <scope>NUCLEOTIDE SEQUENCE [LARGE SCALE GENOMIC DNA]</scope>
    <source>
        <strain evidence="1 2">S00179</strain>
    </source>
</reference>
<name>A0A7W7KRG3_PSENT</name>
<evidence type="ECO:0000313" key="1">
    <source>
        <dbReference type="EMBL" id="MBB4867597.1"/>
    </source>
</evidence>
<dbReference type="EMBL" id="JACHLI010000043">
    <property type="protein sequence ID" value="MBB4867597.1"/>
    <property type="molecule type" value="Genomic_DNA"/>
</dbReference>
<protein>
    <submittedName>
        <fullName evidence="1">Uncharacterized protein</fullName>
    </submittedName>
</protein>
<comment type="caution">
    <text evidence="1">The sequence shown here is derived from an EMBL/GenBank/DDBJ whole genome shotgun (WGS) entry which is preliminary data.</text>
</comment>
<evidence type="ECO:0000313" key="2">
    <source>
        <dbReference type="Proteomes" id="UP000566995"/>
    </source>
</evidence>